<keyword evidence="2" id="KW-1185">Reference proteome</keyword>
<gene>
    <name evidence="1" type="ORF">HJG59_015987</name>
</gene>
<sequence>MKCTMKLEGSCEMNLSYDRMWRMS</sequence>
<dbReference type="AlphaFoldDB" id="A0A7J8DRM2"/>
<accession>A0A7J8DRM2</accession>
<proteinExistence type="predicted"/>
<dbReference type="EMBL" id="JACASF010000017">
    <property type="protein sequence ID" value="KAF6425649.1"/>
    <property type="molecule type" value="Genomic_DNA"/>
</dbReference>
<organism evidence="1 2">
    <name type="scientific">Molossus molossus</name>
    <name type="common">Pallas' mastiff bat</name>
    <name type="synonym">Vespertilio molossus</name>
    <dbReference type="NCBI Taxonomy" id="27622"/>
    <lineage>
        <taxon>Eukaryota</taxon>
        <taxon>Metazoa</taxon>
        <taxon>Chordata</taxon>
        <taxon>Craniata</taxon>
        <taxon>Vertebrata</taxon>
        <taxon>Euteleostomi</taxon>
        <taxon>Mammalia</taxon>
        <taxon>Eutheria</taxon>
        <taxon>Laurasiatheria</taxon>
        <taxon>Chiroptera</taxon>
        <taxon>Yangochiroptera</taxon>
        <taxon>Molossidae</taxon>
        <taxon>Molossus</taxon>
    </lineage>
</organism>
<evidence type="ECO:0000313" key="2">
    <source>
        <dbReference type="Proteomes" id="UP000550707"/>
    </source>
</evidence>
<dbReference type="Proteomes" id="UP000550707">
    <property type="component" value="Unassembled WGS sequence"/>
</dbReference>
<protein>
    <submittedName>
        <fullName evidence="1">RUN and FYVE domain containing 2</fullName>
    </submittedName>
</protein>
<name>A0A7J8DRM2_MOLMO</name>
<evidence type="ECO:0000313" key="1">
    <source>
        <dbReference type="EMBL" id="KAF6425649.1"/>
    </source>
</evidence>
<comment type="caution">
    <text evidence="1">The sequence shown here is derived from an EMBL/GenBank/DDBJ whole genome shotgun (WGS) entry which is preliminary data.</text>
</comment>
<reference evidence="1 2" key="1">
    <citation type="journal article" date="2020" name="Nature">
        <title>Six reference-quality genomes reveal evolution of bat adaptations.</title>
        <authorList>
            <person name="Jebb D."/>
            <person name="Huang Z."/>
            <person name="Pippel M."/>
            <person name="Hughes G.M."/>
            <person name="Lavrichenko K."/>
            <person name="Devanna P."/>
            <person name="Winkler S."/>
            <person name="Jermiin L.S."/>
            <person name="Skirmuntt E.C."/>
            <person name="Katzourakis A."/>
            <person name="Burkitt-Gray L."/>
            <person name="Ray D.A."/>
            <person name="Sullivan K.A.M."/>
            <person name="Roscito J.G."/>
            <person name="Kirilenko B.M."/>
            <person name="Davalos L.M."/>
            <person name="Corthals A.P."/>
            <person name="Power M.L."/>
            <person name="Jones G."/>
            <person name="Ransome R.D."/>
            <person name="Dechmann D.K.N."/>
            <person name="Locatelli A.G."/>
            <person name="Puechmaille S.J."/>
            <person name="Fedrigo O."/>
            <person name="Jarvis E.D."/>
            <person name="Hiller M."/>
            <person name="Vernes S.C."/>
            <person name="Myers E.W."/>
            <person name="Teeling E.C."/>
        </authorList>
    </citation>
    <scope>NUCLEOTIDE SEQUENCE [LARGE SCALE GENOMIC DNA]</scope>
    <source>
        <strain evidence="1">MMolMol1</strain>
        <tissue evidence="1">Muscle</tissue>
    </source>
</reference>